<proteinExistence type="predicted"/>
<dbReference type="AlphaFoldDB" id="A0AAW1PUG9"/>
<comment type="caution">
    <text evidence="1">The sequence shown here is derived from an EMBL/GenBank/DDBJ whole genome shotgun (WGS) entry which is preliminary data.</text>
</comment>
<name>A0AAW1PUG9_9CHLO</name>
<evidence type="ECO:0000313" key="1">
    <source>
        <dbReference type="EMBL" id="KAK9812122.1"/>
    </source>
</evidence>
<dbReference type="Proteomes" id="UP001465755">
    <property type="component" value="Unassembled WGS sequence"/>
</dbReference>
<gene>
    <name evidence="1" type="ORF">WJX73_009118</name>
</gene>
<evidence type="ECO:0000313" key="2">
    <source>
        <dbReference type="Proteomes" id="UP001465755"/>
    </source>
</evidence>
<protein>
    <submittedName>
        <fullName evidence="1">Uncharacterized protein</fullName>
    </submittedName>
</protein>
<accession>A0AAW1PUG9</accession>
<organism evidence="1 2">
    <name type="scientific">Symbiochloris irregularis</name>
    <dbReference type="NCBI Taxonomy" id="706552"/>
    <lineage>
        <taxon>Eukaryota</taxon>
        <taxon>Viridiplantae</taxon>
        <taxon>Chlorophyta</taxon>
        <taxon>core chlorophytes</taxon>
        <taxon>Trebouxiophyceae</taxon>
        <taxon>Trebouxiales</taxon>
        <taxon>Trebouxiaceae</taxon>
        <taxon>Symbiochloris</taxon>
    </lineage>
</organism>
<sequence length="283" mass="32489">MKLIGQARRFNNLQTVKDFADESGELFARDQLVSGYSLKQTIAKSRTVRTAVDAGALLVNSGLNRVPVDIGLTWCSKLEAQDAAIFAYWDLLLFECEEFLKHYDANPSTFDALQAVASMYSRVRQNHDWRRYRDEHITDWCTEVYDFLQSNIGSKPGDSDGIVETHTTKWTPSWSEDDGWLRYETYMSDWYGCLEMDVTPVLTQTGDAFHLECHEIHVADPSWRDVFPGPDVAGRRSKELRTFIEWLLHALESSSSCAPCCNVWKLTNYESARTVIHPEPSRW</sequence>
<reference evidence="1 2" key="1">
    <citation type="journal article" date="2024" name="Nat. Commun.">
        <title>Phylogenomics reveals the evolutionary origins of lichenization in chlorophyte algae.</title>
        <authorList>
            <person name="Puginier C."/>
            <person name="Libourel C."/>
            <person name="Otte J."/>
            <person name="Skaloud P."/>
            <person name="Haon M."/>
            <person name="Grisel S."/>
            <person name="Petersen M."/>
            <person name="Berrin J.G."/>
            <person name="Delaux P.M."/>
            <person name="Dal Grande F."/>
            <person name="Keller J."/>
        </authorList>
    </citation>
    <scope>NUCLEOTIDE SEQUENCE [LARGE SCALE GENOMIC DNA]</scope>
    <source>
        <strain evidence="1 2">SAG 2036</strain>
    </source>
</reference>
<keyword evidence="2" id="KW-1185">Reference proteome</keyword>
<dbReference type="EMBL" id="JALJOQ010000009">
    <property type="protein sequence ID" value="KAK9812122.1"/>
    <property type="molecule type" value="Genomic_DNA"/>
</dbReference>